<dbReference type="RefSeq" id="WP_037269854.1">
    <property type="nucleotide sequence ID" value="NZ_KN293975.1"/>
</dbReference>
<keyword evidence="1" id="KW-0479">Metal-binding</keyword>
<dbReference type="PATRIC" id="fig|1288298.3.peg.3285"/>
<evidence type="ECO:0000259" key="5">
    <source>
        <dbReference type="Pfam" id="PF00149"/>
    </source>
</evidence>
<comment type="similarity">
    <text evidence="4">Belongs to the cyclic nucleotide phosphodiesterase class-III family.</text>
</comment>
<dbReference type="InterPro" id="IPR004843">
    <property type="entry name" value="Calcineurin-like_PHP"/>
</dbReference>
<dbReference type="Proteomes" id="UP000030021">
    <property type="component" value="Unassembled WGS sequence"/>
</dbReference>
<dbReference type="EMBL" id="AONH01000016">
    <property type="protein sequence ID" value="KGM86978.1"/>
    <property type="molecule type" value="Genomic_DNA"/>
</dbReference>
<keyword evidence="2 6" id="KW-0378">Hydrolase</keyword>
<keyword evidence="3" id="KW-0408">Iron</keyword>
<sequence>MQKILVFTDIHIVAQGQTIIGLDPYARFTQGLSHALARHPDAARIVLCGDLTHRAKPEEYARLRGALADCPLPVSLMLGNHDRRAPFLDTFPEAARMETGHIQHHADIGAHRLICLDTLDETAPDLHSGYLCPARLDWLEQRLTGAGTGPVIVFTHHPPIDTGFAGMDAIGLRNRAEFIARLRAAGNVVQIVSGHVHRTVQGSAGGIPTAILKSPCHQMPMALDAEDTSLSIDEPGAYGLLLLTDTGVVVHTEDFTLPPTRSATYS</sequence>
<dbReference type="InterPro" id="IPR029052">
    <property type="entry name" value="Metallo-depent_PP-like"/>
</dbReference>
<evidence type="ECO:0000256" key="2">
    <source>
        <dbReference type="ARBA" id="ARBA00022801"/>
    </source>
</evidence>
<dbReference type="Pfam" id="PF00149">
    <property type="entry name" value="Metallophos"/>
    <property type="match status" value="1"/>
</dbReference>
<accession>A0A0A0HLH6</accession>
<dbReference type="STRING" id="215743.ROSMUCSMR3_00824"/>
<dbReference type="GO" id="GO:0046872">
    <property type="term" value="F:metal ion binding"/>
    <property type="evidence" value="ECO:0007669"/>
    <property type="project" value="UniProtKB-KW"/>
</dbReference>
<protein>
    <submittedName>
        <fullName evidence="6">Putative phosphohydrolase</fullName>
    </submittedName>
</protein>
<dbReference type="eggNOG" id="COG1409">
    <property type="taxonomic scope" value="Bacteria"/>
</dbReference>
<dbReference type="InterPro" id="IPR026575">
    <property type="entry name" value="GpdQ/CpdA-like"/>
</dbReference>
<dbReference type="CDD" id="cd07402">
    <property type="entry name" value="MPP_GpdQ"/>
    <property type="match status" value="1"/>
</dbReference>
<name>A0A0A0HLH6_9RHOB</name>
<dbReference type="InterPro" id="IPR050884">
    <property type="entry name" value="CNP_phosphodiesterase-III"/>
</dbReference>
<evidence type="ECO:0000256" key="1">
    <source>
        <dbReference type="ARBA" id="ARBA00022723"/>
    </source>
</evidence>
<comment type="caution">
    <text evidence="6">The sequence shown here is derived from an EMBL/GenBank/DDBJ whole genome shotgun (WGS) entry which is preliminary data.</text>
</comment>
<organism evidence="6 7">
    <name type="scientific">Roseovarius mucosus DSM 17069</name>
    <dbReference type="NCBI Taxonomy" id="1288298"/>
    <lineage>
        <taxon>Bacteria</taxon>
        <taxon>Pseudomonadati</taxon>
        <taxon>Pseudomonadota</taxon>
        <taxon>Alphaproteobacteria</taxon>
        <taxon>Rhodobacterales</taxon>
        <taxon>Roseobacteraceae</taxon>
        <taxon>Roseovarius</taxon>
    </lineage>
</organism>
<dbReference type="SUPFAM" id="SSF56300">
    <property type="entry name" value="Metallo-dependent phosphatases"/>
    <property type="match status" value="1"/>
</dbReference>
<feature type="domain" description="Calcineurin-like phosphoesterase" evidence="5">
    <location>
        <begin position="3"/>
        <end position="198"/>
    </location>
</feature>
<evidence type="ECO:0000313" key="6">
    <source>
        <dbReference type="EMBL" id="KGM86978.1"/>
    </source>
</evidence>
<reference evidence="6 7" key="1">
    <citation type="submission" date="2013-01" db="EMBL/GenBank/DDBJ databases">
        <authorList>
            <person name="Fiebig A."/>
            <person name="Goeker M."/>
            <person name="Klenk H.-P.P."/>
        </authorList>
    </citation>
    <scope>NUCLEOTIDE SEQUENCE [LARGE SCALE GENOMIC DNA]</scope>
    <source>
        <strain evidence="6 7">DSM 17069</strain>
    </source>
</reference>
<dbReference type="Gene3D" id="3.60.21.10">
    <property type="match status" value="1"/>
</dbReference>
<dbReference type="PANTHER" id="PTHR42988">
    <property type="entry name" value="PHOSPHOHYDROLASE"/>
    <property type="match status" value="1"/>
</dbReference>
<dbReference type="HOGENOM" id="CLU_070320_2_0_5"/>
<gene>
    <name evidence="6" type="ORF">rosmuc_03279</name>
</gene>
<proteinExistence type="inferred from homology"/>
<dbReference type="PANTHER" id="PTHR42988:SF2">
    <property type="entry name" value="CYCLIC NUCLEOTIDE PHOSPHODIESTERASE CBUA0032-RELATED"/>
    <property type="match status" value="1"/>
</dbReference>
<evidence type="ECO:0000256" key="3">
    <source>
        <dbReference type="ARBA" id="ARBA00023004"/>
    </source>
</evidence>
<evidence type="ECO:0000313" key="7">
    <source>
        <dbReference type="Proteomes" id="UP000030021"/>
    </source>
</evidence>
<dbReference type="GO" id="GO:0004112">
    <property type="term" value="F:cyclic-nucleotide phosphodiesterase activity"/>
    <property type="evidence" value="ECO:0007669"/>
    <property type="project" value="InterPro"/>
</dbReference>
<dbReference type="AlphaFoldDB" id="A0A0A0HLH6"/>
<evidence type="ECO:0000256" key="4">
    <source>
        <dbReference type="ARBA" id="ARBA00025742"/>
    </source>
</evidence>
<dbReference type="OrthoDB" id="651281at2"/>